<dbReference type="InterPro" id="IPR008929">
    <property type="entry name" value="Chondroitin_lyas"/>
</dbReference>
<keyword evidence="2" id="KW-0732">Signal</keyword>
<reference evidence="6" key="1">
    <citation type="submission" date="2024-05" db="EMBL/GenBank/DDBJ databases">
        <title>Planctomycetes of the genus Singulisphaera possess chitinolytic capabilities.</title>
        <authorList>
            <person name="Ivanova A."/>
        </authorList>
    </citation>
    <scope>NUCLEOTIDE SEQUENCE</scope>
    <source>
        <strain evidence="6">Ch08T</strain>
    </source>
</reference>
<evidence type="ECO:0000256" key="2">
    <source>
        <dbReference type="ARBA" id="ARBA00022729"/>
    </source>
</evidence>
<dbReference type="Pfam" id="PF07940">
    <property type="entry name" value="Hepar_II_III_C"/>
    <property type="match status" value="1"/>
</dbReference>
<evidence type="ECO:0000259" key="5">
    <source>
        <dbReference type="Pfam" id="PF07940"/>
    </source>
</evidence>
<dbReference type="Gene3D" id="2.70.98.70">
    <property type="match status" value="1"/>
</dbReference>
<proteinExistence type="predicted"/>
<dbReference type="PANTHER" id="PTHR39210">
    <property type="entry name" value="HEPARIN-SULFATE LYASE"/>
    <property type="match status" value="1"/>
</dbReference>
<gene>
    <name evidence="6" type="ORF">V5E97_28145</name>
</gene>
<evidence type="ECO:0000313" key="6">
    <source>
        <dbReference type="EMBL" id="XBH02178.1"/>
    </source>
</evidence>
<comment type="subcellular location">
    <subcellularLocation>
        <location evidence="1">Periplasm</location>
    </subcellularLocation>
</comment>
<organism evidence="6">
    <name type="scientific">Singulisphaera sp. Ch08</name>
    <dbReference type="NCBI Taxonomy" id="3120278"/>
    <lineage>
        <taxon>Bacteria</taxon>
        <taxon>Pseudomonadati</taxon>
        <taxon>Planctomycetota</taxon>
        <taxon>Planctomycetia</taxon>
        <taxon>Isosphaerales</taxon>
        <taxon>Isosphaeraceae</taxon>
        <taxon>Singulisphaera</taxon>
    </lineage>
</organism>
<dbReference type="PANTHER" id="PTHR39210:SF1">
    <property type="entry name" value="HEPARIN-SULFATE LYASE"/>
    <property type="match status" value="1"/>
</dbReference>
<dbReference type="GO" id="GO:0042597">
    <property type="term" value="C:periplasmic space"/>
    <property type="evidence" value="ECO:0007669"/>
    <property type="project" value="UniProtKB-SubCell"/>
</dbReference>
<feature type="domain" description="Heparinase II/III-like C-terminal" evidence="5">
    <location>
        <begin position="438"/>
        <end position="539"/>
    </location>
</feature>
<dbReference type="Gene3D" id="1.50.10.100">
    <property type="entry name" value="Chondroitin AC/alginate lyase"/>
    <property type="match status" value="1"/>
</dbReference>
<dbReference type="SUPFAM" id="SSF48230">
    <property type="entry name" value="Chondroitin AC/alginate lyase"/>
    <property type="match status" value="1"/>
</dbReference>
<keyword evidence="3" id="KW-0574">Periplasm</keyword>
<evidence type="ECO:0000256" key="1">
    <source>
        <dbReference type="ARBA" id="ARBA00004418"/>
    </source>
</evidence>
<dbReference type="RefSeq" id="WP_406694919.1">
    <property type="nucleotide sequence ID" value="NZ_CP155447.1"/>
</dbReference>
<sequence length="883" mass="98079">MSLLSLLAILLATAQEPPVTAPVFPPRVSERDAARLLRATAFVRGLDEAALVKLVPRQSGLNYVGCPNCNQGRQENQLGWSPENWDEVFCRYCKHRYPSDQYPMNKAVTARNPRGELQRYPYWENAQGYRYFFAAKRDDQAREYVAARTRDLALLYVATGDKAHARRAALLLDQFAQVFPGWCYHFDYPFRQKEIDSGDVPPAKFRRGYRTARWTWWAYSDIPTELVEAYDWIRPSGVLSDLSASMGLNVPRRIEHDLIRNAAEQVLANRDELSNMDPTAWRALVTVGRVIGEPRYLHEVVRRLRHLINNQFFYDGFWCEGAPSYGAQTLGGLTNVLGLLRGYSDPAGYKDQDGKRFDKLDLTADFPELERARTALAKLRLPNGRPVPVHDTWRSDRVRARSSQDVTTPFLLPALGHAALGGGTGAEQTQFHLTWSGGYGHTHADNLSLLLFSQGRELLSDLGYTHTRYRAWTLATAAHNTVLIDGKSQSFGGLKAPSDGRLQFFDMQDPRVQVVSVDGSRGYPGLAKTYRRTLIVIDAGEGRRYAADVFDVEGGRVHDYFLHGDADESTTVTTDLKTTPLTNLLPPGFDWQPTRNEGETGRASEPHYAYGFLRNLKSALAPAGEVLPVTFRPTEGSGPALRATLLPEPGSRLVIGENPAVSRAGEDDAQLDKFMRSFIALRHETNDGRSRFVAVIEPYAKTSFIDSVERVAGTGSALVLKVRIGDRTDLIVYEADKPVSVAQGESPATFTGALGVLSLHGERIDHAYALGKGGWTRGNESVRSNGPQSLSLQAVSGDALILSGASESLPEAGDVVRVLTADNWVYPYTVVAAERQGETVRIRVAEGPGFSYDATTKEFRLTVFPQREHTGAVRLEWMPRAFR</sequence>
<dbReference type="EMBL" id="CP155447">
    <property type="protein sequence ID" value="XBH02178.1"/>
    <property type="molecule type" value="Genomic_DNA"/>
</dbReference>
<keyword evidence="4" id="KW-0456">Lyase</keyword>
<evidence type="ECO:0000256" key="3">
    <source>
        <dbReference type="ARBA" id="ARBA00022764"/>
    </source>
</evidence>
<accession>A0AAU7CAP3</accession>
<dbReference type="AlphaFoldDB" id="A0AAU7CAP3"/>
<dbReference type="GO" id="GO:0016829">
    <property type="term" value="F:lyase activity"/>
    <property type="evidence" value="ECO:0007669"/>
    <property type="project" value="UniProtKB-KW"/>
</dbReference>
<evidence type="ECO:0000256" key="4">
    <source>
        <dbReference type="ARBA" id="ARBA00023239"/>
    </source>
</evidence>
<dbReference type="InterPro" id="IPR012480">
    <property type="entry name" value="Hepar_II_III_C"/>
</dbReference>
<name>A0AAU7CAP3_9BACT</name>
<protein>
    <submittedName>
        <fullName evidence="6">Heparinase II/III family protein</fullName>
    </submittedName>
</protein>